<proteinExistence type="predicted"/>
<sequence length="338" mass="36619">MATPEAPAPRPRRRGPQLYFDRVQPATRKRYDWVGKFQPGHCFLCDACMSCAPHARYPCPMTAEGRDCTIAGEPSNNKRVFVVRLTLKSLGDACRAVLERAPWWRDTEKYVRHKLGEETGFAITVCKRDCIGAWRQAEAEDEQNAMTAEPSHNHDLPRTSVNSTTTASADLTAASGPPTRPPSPPRSPPATADDVNHAAPANDLTPNQRALLQGRRRRRDSELADTPASPTKRPRLSAPPSPPAAVDATPAVPAPSSPLMALVMGHMHLQAAMVHLNMMRVRLDMRERLHALGYSREQMDRELNGAGALPGVAAMMPPAAAAGASAGEKDAVGIAVEK</sequence>
<organism evidence="2 3">
    <name type="scientific">Allomyces macrogynus (strain ATCC 38327)</name>
    <name type="common">Allomyces javanicus var. macrogynus</name>
    <dbReference type="NCBI Taxonomy" id="578462"/>
    <lineage>
        <taxon>Eukaryota</taxon>
        <taxon>Fungi</taxon>
        <taxon>Fungi incertae sedis</taxon>
        <taxon>Blastocladiomycota</taxon>
        <taxon>Blastocladiomycetes</taxon>
        <taxon>Blastocladiales</taxon>
        <taxon>Blastocladiaceae</taxon>
        <taxon>Allomyces</taxon>
    </lineage>
</organism>
<evidence type="ECO:0000256" key="1">
    <source>
        <dbReference type="SAM" id="MobiDB-lite"/>
    </source>
</evidence>
<protein>
    <submittedName>
        <fullName evidence="2">Uncharacterized protein</fullName>
    </submittedName>
</protein>
<feature type="compositionally biased region" description="Low complexity" evidence="1">
    <location>
        <begin position="163"/>
        <end position="177"/>
    </location>
</feature>
<dbReference type="VEuPathDB" id="FungiDB:AMAG_06557"/>
<dbReference type="OrthoDB" id="5588873at2759"/>
<accession>A0A0L0SH34</accession>
<keyword evidence="3" id="KW-1185">Reference proteome</keyword>
<dbReference type="Proteomes" id="UP000054350">
    <property type="component" value="Unassembled WGS sequence"/>
</dbReference>
<evidence type="ECO:0000313" key="3">
    <source>
        <dbReference type="Proteomes" id="UP000054350"/>
    </source>
</evidence>
<reference evidence="2 3" key="2">
    <citation type="submission" date="2009-11" db="EMBL/GenBank/DDBJ databases">
        <title>The Genome Sequence of Allomyces macrogynus strain ATCC 38327.</title>
        <authorList>
            <consortium name="The Broad Institute Genome Sequencing Platform"/>
            <person name="Russ C."/>
            <person name="Cuomo C."/>
            <person name="Shea T."/>
            <person name="Young S.K."/>
            <person name="Zeng Q."/>
            <person name="Koehrsen M."/>
            <person name="Haas B."/>
            <person name="Borodovsky M."/>
            <person name="Guigo R."/>
            <person name="Alvarado L."/>
            <person name="Berlin A."/>
            <person name="Borenstein D."/>
            <person name="Chen Z."/>
            <person name="Engels R."/>
            <person name="Freedman E."/>
            <person name="Gellesch M."/>
            <person name="Goldberg J."/>
            <person name="Griggs A."/>
            <person name="Gujja S."/>
            <person name="Heiman D."/>
            <person name="Hepburn T."/>
            <person name="Howarth C."/>
            <person name="Jen D."/>
            <person name="Larson L."/>
            <person name="Lewis B."/>
            <person name="Mehta T."/>
            <person name="Park D."/>
            <person name="Pearson M."/>
            <person name="Roberts A."/>
            <person name="Saif S."/>
            <person name="Shenoy N."/>
            <person name="Sisk P."/>
            <person name="Stolte C."/>
            <person name="Sykes S."/>
            <person name="Walk T."/>
            <person name="White J."/>
            <person name="Yandava C."/>
            <person name="Burger G."/>
            <person name="Gray M.W."/>
            <person name="Holland P.W.H."/>
            <person name="King N."/>
            <person name="Lang F.B.F."/>
            <person name="Roger A.J."/>
            <person name="Ruiz-Trillo I."/>
            <person name="Lander E."/>
            <person name="Nusbaum C."/>
        </authorList>
    </citation>
    <scope>NUCLEOTIDE SEQUENCE [LARGE SCALE GENOMIC DNA]</scope>
    <source>
        <strain evidence="2 3">ATCC 38327</strain>
    </source>
</reference>
<dbReference type="AlphaFoldDB" id="A0A0L0SH34"/>
<dbReference type="EMBL" id="GG745338">
    <property type="protein sequence ID" value="KNE61757.1"/>
    <property type="molecule type" value="Genomic_DNA"/>
</dbReference>
<gene>
    <name evidence="2" type="ORF">AMAG_06557</name>
</gene>
<feature type="compositionally biased region" description="Pro residues" evidence="1">
    <location>
        <begin position="178"/>
        <end position="188"/>
    </location>
</feature>
<reference evidence="2 3" key="1">
    <citation type="submission" date="2009-11" db="EMBL/GenBank/DDBJ databases">
        <title>Annotation of Allomyces macrogynus ATCC 38327.</title>
        <authorList>
            <consortium name="The Broad Institute Genome Sequencing Platform"/>
            <person name="Russ C."/>
            <person name="Cuomo C."/>
            <person name="Burger G."/>
            <person name="Gray M.W."/>
            <person name="Holland P.W.H."/>
            <person name="King N."/>
            <person name="Lang F.B.F."/>
            <person name="Roger A.J."/>
            <person name="Ruiz-Trillo I."/>
            <person name="Young S.K."/>
            <person name="Zeng Q."/>
            <person name="Gargeya S."/>
            <person name="Fitzgerald M."/>
            <person name="Haas B."/>
            <person name="Abouelleil A."/>
            <person name="Alvarado L."/>
            <person name="Arachchi H.M."/>
            <person name="Berlin A."/>
            <person name="Chapman S.B."/>
            <person name="Gearin G."/>
            <person name="Goldberg J."/>
            <person name="Griggs A."/>
            <person name="Gujja S."/>
            <person name="Hansen M."/>
            <person name="Heiman D."/>
            <person name="Howarth C."/>
            <person name="Larimer J."/>
            <person name="Lui A."/>
            <person name="MacDonald P.J.P."/>
            <person name="McCowen C."/>
            <person name="Montmayeur A."/>
            <person name="Murphy C."/>
            <person name="Neiman D."/>
            <person name="Pearson M."/>
            <person name="Priest M."/>
            <person name="Roberts A."/>
            <person name="Saif S."/>
            <person name="Shea T."/>
            <person name="Sisk P."/>
            <person name="Stolte C."/>
            <person name="Sykes S."/>
            <person name="Wortman J."/>
            <person name="Nusbaum C."/>
            <person name="Birren B."/>
        </authorList>
    </citation>
    <scope>NUCLEOTIDE SEQUENCE [LARGE SCALE GENOMIC DNA]</scope>
    <source>
        <strain evidence="2 3">ATCC 38327</strain>
    </source>
</reference>
<feature type="region of interest" description="Disordered" evidence="1">
    <location>
        <begin position="141"/>
        <end position="251"/>
    </location>
</feature>
<evidence type="ECO:0000313" key="2">
    <source>
        <dbReference type="EMBL" id="KNE61757.1"/>
    </source>
</evidence>
<name>A0A0L0SH34_ALLM3</name>